<gene>
    <name evidence="5" type="ORF">U9M48_030017</name>
</gene>
<name>A0AAQ3U2T8_PASNO</name>
<evidence type="ECO:0000256" key="1">
    <source>
        <dbReference type="ARBA" id="ARBA00010617"/>
    </source>
</evidence>
<dbReference type="GO" id="GO:0046872">
    <property type="term" value="F:metal ion binding"/>
    <property type="evidence" value="ECO:0007669"/>
    <property type="project" value="UniProtKB-KW"/>
</dbReference>
<evidence type="ECO:0000256" key="4">
    <source>
        <dbReference type="ARBA" id="ARBA00023004"/>
    </source>
</evidence>
<dbReference type="GO" id="GO:0016491">
    <property type="term" value="F:oxidoreductase activity"/>
    <property type="evidence" value="ECO:0007669"/>
    <property type="project" value="UniProtKB-KW"/>
</dbReference>
<dbReference type="EMBL" id="CP144750">
    <property type="protein sequence ID" value="WVZ82792.1"/>
    <property type="molecule type" value="Genomic_DNA"/>
</dbReference>
<keyword evidence="3" id="KW-0560">Oxidoreductase</keyword>
<evidence type="ECO:0000313" key="5">
    <source>
        <dbReference type="EMBL" id="WVZ82792.1"/>
    </source>
</evidence>
<sequence>MANRHRLLDWMTDALTLQPTCTLVLYRPGGARAAVTVNPANVEHILRARFYNYPKGPRVVAWRRRRRLGSKSLRQAAAYPQGLEPYPLIGHLPQLMANHHRLLDWMTDALALQPTRTLVLHQSGGARAAVTTRRPSLSLFLPVKPLIGHLPHLTANRHRLLDWMIDALALHPTCTLVLHRPGGARAAVTANPANVEHVLRARFDNYPAWCR</sequence>
<evidence type="ECO:0000256" key="2">
    <source>
        <dbReference type="ARBA" id="ARBA00022723"/>
    </source>
</evidence>
<keyword evidence="6" id="KW-1185">Reference proteome</keyword>
<organism evidence="5 6">
    <name type="scientific">Paspalum notatum var. saurae</name>
    <dbReference type="NCBI Taxonomy" id="547442"/>
    <lineage>
        <taxon>Eukaryota</taxon>
        <taxon>Viridiplantae</taxon>
        <taxon>Streptophyta</taxon>
        <taxon>Embryophyta</taxon>
        <taxon>Tracheophyta</taxon>
        <taxon>Spermatophyta</taxon>
        <taxon>Magnoliopsida</taxon>
        <taxon>Liliopsida</taxon>
        <taxon>Poales</taxon>
        <taxon>Poaceae</taxon>
        <taxon>PACMAD clade</taxon>
        <taxon>Panicoideae</taxon>
        <taxon>Andropogonodae</taxon>
        <taxon>Paspaleae</taxon>
        <taxon>Paspalinae</taxon>
        <taxon>Paspalum</taxon>
    </lineage>
</organism>
<keyword evidence="4" id="KW-0408">Iron</keyword>
<protein>
    <submittedName>
        <fullName evidence="5">Uncharacterized protein</fullName>
    </submittedName>
</protein>
<keyword evidence="2" id="KW-0479">Metal-binding</keyword>
<comment type="similarity">
    <text evidence="1">Belongs to the cytochrome P450 family.</text>
</comment>
<dbReference type="PANTHER" id="PTHR24296">
    <property type="entry name" value="CYTOCHROME P450"/>
    <property type="match status" value="1"/>
</dbReference>
<proteinExistence type="inferred from homology"/>
<accession>A0AAQ3U2T8</accession>
<dbReference type="AlphaFoldDB" id="A0AAQ3U2T8"/>
<evidence type="ECO:0000256" key="3">
    <source>
        <dbReference type="ARBA" id="ARBA00023002"/>
    </source>
</evidence>
<dbReference type="Proteomes" id="UP001341281">
    <property type="component" value="Chromosome 06"/>
</dbReference>
<evidence type="ECO:0000313" key="6">
    <source>
        <dbReference type="Proteomes" id="UP001341281"/>
    </source>
</evidence>
<reference evidence="5 6" key="1">
    <citation type="submission" date="2024-02" db="EMBL/GenBank/DDBJ databases">
        <title>High-quality chromosome-scale genome assembly of Pensacola bahiagrass (Paspalum notatum Flugge var. saurae).</title>
        <authorList>
            <person name="Vega J.M."/>
            <person name="Podio M."/>
            <person name="Orjuela J."/>
            <person name="Siena L.A."/>
            <person name="Pessino S.C."/>
            <person name="Combes M.C."/>
            <person name="Mariac C."/>
            <person name="Albertini E."/>
            <person name="Pupilli F."/>
            <person name="Ortiz J.P.A."/>
            <person name="Leblanc O."/>
        </authorList>
    </citation>
    <scope>NUCLEOTIDE SEQUENCE [LARGE SCALE GENOMIC DNA]</scope>
    <source>
        <strain evidence="5">R1</strain>
        <tissue evidence="5">Leaf</tissue>
    </source>
</reference>